<feature type="domain" description="Pectinesterase inhibitor" evidence="4">
    <location>
        <begin position="35"/>
        <end position="182"/>
    </location>
</feature>
<dbReference type="Gene3D" id="1.20.140.40">
    <property type="entry name" value="Invertase/pectin methylesterase inhibitor family protein"/>
    <property type="match status" value="1"/>
</dbReference>
<dbReference type="InterPro" id="IPR035513">
    <property type="entry name" value="Invertase/methylesterase_inhib"/>
</dbReference>
<evidence type="ECO:0000256" key="2">
    <source>
        <dbReference type="ARBA" id="ARBA00023157"/>
    </source>
</evidence>
<evidence type="ECO:0000256" key="1">
    <source>
        <dbReference type="ARBA" id="ARBA00022729"/>
    </source>
</evidence>
<keyword evidence="1" id="KW-0732">Signal</keyword>
<evidence type="ECO:0000256" key="3">
    <source>
        <dbReference type="ARBA" id="ARBA00038471"/>
    </source>
</evidence>
<dbReference type="Proteomes" id="UP001161247">
    <property type="component" value="Chromosome 7"/>
</dbReference>
<organism evidence="5 6">
    <name type="scientific">Oldenlandia corymbosa var. corymbosa</name>
    <dbReference type="NCBI Taxonomy" id="529605"/>
    <lineage>
        <taxon>Eukaryota</taxon>
        <taxon>Viridiplantae</taxon>
        <taxon>Streptophyta</taxon>
        <taxon>Embryophyta</taxon>
        <taxon>Tracheophyta</taxon>
        <taxon>Spermatophyta</taxon>
        <taxon>Magnoliopsida</taxon>
        <taxon>eudicotyledons</taxon>
        <taxon>Gunneridae</taxon>
        <taxon>Pentapetalae</taxon>
        <taxon>asterids</taxon>
        <taxon>lamiids</taxon>
        <taxon>Gentianales</taxon>
        <taxon>Rubiaceae</taxon>
        <taxon>Rubioideae</taxon>
        <taxon>Spermacoceae</taxon>
        <taxon>Hedyotis-Oldenlandia complex</taxon>
        <taxon>Oldenlandia</taxon>
    </lineage>
</organism>
<proteinExistence type="inferred from homology"/>
<dbReference type="CDD" id="cd15797">
    <property type="entry name" value="PMEI"/>
    <property type="match status" value="1"/>
</dbReference>
<accession>A0AAV1DY14</accession>
<dbReference type="EMBL" id="OX459124">
    <property type="protein sequence ID" value="CAI9112770.1"/>
    <property type="molecule type" value="Genomic_DNA"/>
</dbReference>
<sequence length="191" mass="20705">MAFSSNNVTNTILAIFLSCLIMNLMNINSAKSFFAKADLVDDVCSQTVIDPNYCKTALRSDPRTSKANLPTLAQVAIDLARSNTKSTITLVKSIEKKVTDRRLKGIYDTCLENYSDTSDNLDGCVTALKAKDYPTLNIRASAALDGPSTCDEGFTEAKLSEPGQLKTSSRHVQELSSVICNIANRLSAGRI</sequence>
<reference evidence="5" key="1">
    <citation type="submission" date="2023-03" db="EMBL/GenBank/DDBJ databases">
        <authorList>
            <person name="Julca I."/>
        </authorList>
    </citation>
    <scope>NUCLEOTIDE SEQUENCE</scope>
</reference>
<dbReference type="NCBIfam" id="TIGR01614">
    <property type="entry name" value="PME_inhib"/>
    <property type="match status" value="1"/>
</dbReference>
<gene>
    <name evidence="5" type="ORF">OLC1_LOCUS19893</name>
</gene>
<dbReference type="InterPro" id="IPR006501">
    <property type="entry name" value="Pectinesterase_inhib_dom"/>
</dbReference>
<dbReference type="SUPFAM" id="SSF101148">
    <property type="entry name" value="Plant invertase/pectin methylesterase inhibitor"/>
    <property type="match status" value="1"/>
</dbReference>
<dbReference type="PANTHER" id="PTHR36710">
    <property type="entry name" value="PECTINESTERASE INHIBITOR-LIKE"/>
    <property type="match status" value="1"/>
</dbReference>
<comment type="similarity">
    <text evidence="3">Belongs to the PMEI family.</text>
</comment>
<evidence type="ECO:0000259" key="4">
    <source>
        <dbReference type="SMART" id="SM00856"/>
    </source>
</evidence>
<dbReference type="InterPro" id="IPR034086">
    <property type="entry name" value="PMEI_plant"/>
</dbReference>
<dbReference type="AlphaFoldDB" id="A0AAV1DY14"/>
<dbReference type="Pfam" id="PF04043">
    <property type="entry name" value="PMEI"/>
    <property type="match status" value="1"/>
</dbReference>
<protein>
    <submittedName>
        <fullName evidence="5">OLC1v1013262C1</fullName>
    </submittedName>
</protein>
<evidence type="ECO:0000313" key="6">
    <source>
        <dbReference type="Proteomes" id="UP001161247"/>
    </source>
</evidence>
<dbReference type="InterPro" id="IPR052421">
    <property type="entry name" value="PCW_Enzyme_Inhibitor"/>
</dbReference>
<keyword evidence="2" id="KW-1015">Disulfide bond</keyword>
<name>A0AAV1DY14_OLDCO</name>
<dbReference type="FunFam" id="1.20.140.40:FF:000008">
    <property type="entry name" value="Invertase/pectin methylesterase inhibitor family protein"/>
    <property type="match status" value="1"/>
</dbReference>
<keyword evidence="6" id="KW-1185">Reference proteome</keyword>
<dbReference type="PANTHER" id="PTHR36710:SF4">
    <property type="entry name" value="PLANT INVERTASE_PECTIN METHYLESTERASE INHIBITOR SUPERFAMILY PROTEIN"/>
    <property type="match status" value="1"/>
</dbReference>
<evidence type="ECO:0000313" key="5">
    <source>
        <dbReference type="EMBL" id="CAI9112770.1"/>
    </source>
</evidence>
<dbReference type="GO" id="GO:0046910">
    <property type="term" value="F:pectinesterase inhibitor activity"/>
    <property type="evidence" value="ECO:0007669"/>
    <property type="project" value="InterPro"/>
</dbReference>
<dbReference type="SMART" id="SM00856">
    <property type="entry name" value="PMEI"/>
    <property type="match status" value="1"/>
</dbReference>